<feature type="transmembrane region" description="Helical" evidence="15">
    <location>
        <begin position="691"/>
        <end position="708"/>
    </location>
</feature>
<feature type="domain" description="MIR" evidence="17">
    <location>
        <begin position="464"/>
        <end position="520"/>
    </location>
</feature>
<name>J7RTX6_HUIN7</name>
<gene>
    <name evidence="18" type="primary">KNAG0A05740</name>
    <name evidence="18" type="ordered locus">KNAG_0A05740</name>
</gene>
<dbReference type="InterPro" id="IPR016093">
    <property type="entry name" value="MIR_motif"/>
</dbReference>
<comment type="pathway">
    <text evidence="2 15">Protein modification; protein glycosylation.</text>
</comment>
<evidence type="ECO:0000256" key="9">
    <source>
        <dbReference type="ARBA" id="ARBA00022824"/>
    </source>
</evidence>
<evidence type="ECO:0000256" key="5">
    <source>
        <dbReference type="ARBA" id="ARBA00022676"/>
    </source>
</evidence>
<keyword evidence="8" id="KW-0677">Repeat</keyword>
<evidence type="ECO:0000256" key="12">
    <source>
        <dbReference type="ARBA" id="ARBA00023180"/>
    </source>
</evidence>
<comment type="catalytic activity">
    <reaction evidence="14 15">
        <text>a di-trans,poly-cis-dolichyl beta-D-mannosyl phosphate + L-seryl-[protein] = 3-O-(alpha-D-mannosyl)-L-seryl-[protein] + a di-trans,poly-cis-dolichyl phosphate + H(+)</text>
        <dbReference type="Rhea" id="RHEA:17377"/>
        <dbReference type="Rhea" id="RHEA-COMP:9863"/>
        <dbReference type="Rhea" id="RHEA-COMP:13546"/>
        <dbReference type="Rhea" id="RHEA-COMP:19498"/>
        <dbReference type="Rhea" id="RHEA-COMP:19501"/>
        <dbReference type="ChEBI" id="CHEBI:15378"/>
        <dbReference type="ChEBI" id="CHEBI:29999"/>
        <dbReference type="ChEBI" id="CHEBI:57683"/>
        <dbReference type="ChEBI" id="CHEBI:58211"/>
        <dbReference type="ChEBI" id="CHEBI:137321"/>
        <dbReference type="EC" id="2.4.1.109"/>
    </reaction>
</comment>
<evidence type="ECO:0000313" key="18">
    <source>
        <dbReference type="EMBL" id="CCK68237.1"/>
    </source>
</evidence>
<evidence type="ECO:0000256" key="10">
    <source>
        <dbReference type="ARBA" id="ARBA00022989"/>
    </source>
</evidence>
<feature type="domain" description="MIR" evidence="17">
    <location>
        <begin position="331"/>
        <end position="385"/>
    </location>
</feature>
<dbReference type="Pfam" id="PF02815">
    <property type="entry name" value="MIR"/>
    <property type="match status" value="1"/>
</dbReference>
<keyword evidence="6 15" id="KW-0808">Transferase</keyword>
<dbReference type="HOGENOM" id="CLU_008438_2_0_1"/>
<feature type="transmembrane region" description="Helical" evidence="15">
    <location>
        <begin position="192"/>
        <end position="211"/>
    </location>
</feature>
<dbReference type="EMBL" id="HE978314">
    <property type="protein sequence ID" value="CCK68237.1"/>
    <property type="molecule type" value="Genomic_DNA"/>
</dbReference>
<keyword evidence="12" id="KW-0325">Glycoprotein</keyword>
<feature type="transmembrane region" description="Helical" evidence="15">
    <location>
        <begin position="665"/>
        <end position="684"/>
    </location>
</feature>
<comment type="subcellular location">
    <subcellularLocation>
        <location evidence="1 15">Endoplasmic reticulum membrane</location>
        <topology evidence="1 15">Multi-pass membrane protein</topology>
    </subcellularLocation>
</comment>
<comment type="similarity">
    <text evidence="3 15">Belongs to the glycosyltransferase 39 family.</text>
</comment>
<dbReference type="SMART" id="SM00472">
    <property type="entry name" value="MIR"/>
    <property type="match status" value="3"/>
</dbReference>
<keyword evidence="9 15" id="KW-0256">Endoplasmic reticulum</keyword>
<evidence type="ECO:0000256" key="8">
    <source>
        <dbReference type="ARBA" id="ARBA00022737"/>
    </source>
</evidence>
<dbReference type="InterPro" id="IPR032421">
    <property type="entry name" value="PMT_4TMC"/>
</dbReference>
<feature type="transmembrane region" description="Helical" evidence="15">
    <location>
        <begin position="223"/>
        <end position="240"/>
    </location>
</feature>
<dbReference type="CDD" id="cd23283">
    <property type="entry name" value="beta-trefoil_MIR_PMT1-like"/>
    <property type="match status" value="1"/>
</dbReference>
<feature type="transmembrane region" description="Helical" evidence="15">
    <location>
        <begin position="142"/>
        <end position="161"/>
    </location>
</feature>
<feature type="transmembrane region" description="Helical" evidence="15">
    <location>
        <begin position="246"/>
        <end position="261"/>
    </location>
</feature>
<feature type="compositionally biased region" description="Acidic residues" evidence="16">
    <location>
        <begin position="796"/>
        <end position="811"/>
    </location>
</feature>
<evidence type="ECO:0000313" key="19">
    <source>
        <dbReference type="Proteomes" id="UP000006310"/>
    </source>
</evidence>
<dbReference type="AlphaFoldDB" id="J7RTX6"/>
<accession>J7RTX6</accession>
<evidence type="ECO:0000256" key="7">
    <source>
        <dbReference type="ARBA" id="ARBA00022692"/>
    </source>
</evidence>
<keyword evidence="5 15" id="KW-0328">Glycosyltransferase</keyword>
<dbReference type="Pfam" id="PF02366">
    <property type="entry name" value="PMT"/>
    <property type="match status" value="1"/>
</dbReference>
<dbReference type="InterPro" id="IPR003342">
    <property type="entry name" value="ArnT-like_N"/>
</dbReference>
<dbReference type="OrthoDB" id="292747at2759"/>
<evidence type="ECO:0000256" key="16">
    <source>
        <dbReference type="SAM" id="MobiDB-lite"/>
    </source>
</evidence>
<evidence type="ECO:0000256" key="4">
    <source>
        <dbReference type="ARBA" id="ARBA00012839"/>
    </source>
</evidence>
<dbReference type="Proteomes" id="UP000006310">
    <property type="component" value="Chromosome 1"/>
</dbReference>
<evidence type="ECO:0000259" key="17">
    <source>
        <dbReference type="PROSITE" id="PS50919"/>
    </source>
</evidence>
<dbReference type="eggNOG" id="KOG3359">
    <property type="taxonomic scope" value="Eukaryota"/>
</dbReference>
<dbReference type="Pfam" id="PF16192">
    <property type="entry name" value="PMT_4TMC"/>
    <property type="match status" value="1"/>
</dbReference>
<dbReference type="GO" id="GO:0004169">
    <property type="term" value="F:dolichyl-phosphate-mannose-protein mannosyltransferase activity"/>
    <property type="evidence" value="ECO:0007669"/>
    <property type="project" value="UniProtKB-UniRule"/>
</dbReference>
<dbReference type="PANTHER" id="PTHR10050">
    <property type="entry name" value="DOLICHYL-PHOSPHATE-MANNOSE--PROTEIN MANNOSYLTRANSFERASE"/>
    <property type="match status" value="1"/>
</dbReference>
<evidence type="ECO:0000256" key="13">
    <source>
        <dbReference type="ARBA" id="ARBA00045085"/>
    </source>
</evidence>
<dbReference type="UniPathway" id="UPA00378"/>
<proteinExistence type="inferred from homology"/>
<feature type="transmembrane region" description="Helical" evidence="15">
    <location>
        <begin position="594"/>
        <end position="619"/>
    </location>
</feature>
<comment type="function">
    <text evidence="15">Transfers mannose from Dol-P-mannose to Ser or Thr residues on proteins.</text>
</comment>
<keyword evidence="11 15" id="KW-0472">Membrane</keyword>
<evidence type="ECO:0000256" key="15">
    <source>
        <dbReference type="RuleBase" id="RU367007"/>
    </source>
</evidence>
<feature type="region of interest" description="Disordered" evidence="16">
    <location>
        <begin position="1"/>
        <end position="20"/>
    </location>
</feature>
<protein>
    <recommendedName>
        <fullName evidence="4 15">Dolichyl-phosphate-mannose--protein mannosyltransferase</fullName>
        <ecNumber evidence="4 15">2.4.1.109</ecNumber>
    </recommendedName>
</protein>
<evidence type="ECO:0000256" key="6">
    <source>
        <dbReference type="ARBA" id="ARBA00022679"/>
    </source>
</evidence>
<dbReference type="STRING" id="1071383.J7RTX6"/>
<evidence type="ECO:0000256" key="14">
    <source>
        <dbReference type="ARBA" id="ARBA00045102"/>
    </source>
</evidence>
<feature type="domain" description="MIR" evidence="17">
    <location>
        <begin position="395"/>
        <end position="454"/>
    </location>
</feature>
<feature type="region of interest" description="Disordered" evidence="16">
    <location>
        <begin position="781"/>
        <end position="811"/>
    </location>
</feature>
<reference evidence="18 19" key="1">
    <citation type="journal article" date="2011" name="Proc. Natl. Acad. Sci. U.S.A.">
        <title>Evolutionary erosion of yeast sex chromosomes by mating-type switching accidents.</title>
        <authorList>
            <person name="Gordon J.L."/>
            <person name="Armisen D."/>
            <person name="Proux-Wera E."/>
            <person name="Oheigeartaigh S.S."/>
            <person name="Byrne K.P."/>
            <person name="Wolfe K.H."/>
        </authorList>
    </citation>
    <scope>NUCLEOTIDE SEQUENCE [LARGE SCALE GENOMIC DNA]</scope>
    <source>
        <strain evidence="19">ATCC MYA-139 / BCRC 22969 / CBS 8797 / CCRC 22969 / KCTC 17520 / NBRC 10181 / NCYC 3082</strain>
    </source>
</reference>
<dbReference type="GeneID" id="34523872"/>
<reference evidence="19" key="2">
    <citation type="submission" date="2012-08" db="EMBL/GenBank/DDBJ databases">
        <title>Genome sequence of Kazachstania naganishii.</title>
        <authorList>
            <person name="Gordon J.L."/>
            <person name="Armisen D."/>
            <person name="Proux-Wera E."/>
            <person name="OhEigeartaigh S.S."/>
            <person name="Byrne K.P."/>
            <person name="Wolfe K.H."/>
        </authorList>
    </citation>
    <scope>NUCLEOTIDE SEQUENCE [LARGE SCALE GENOMIC DNA]</scope>
    <source>
        <strain evidence="19">ATCC MYA-139 / BCRC 22969 / CBS 8797 / CCRC 22969 / KCTC 17520 / NBRC 10181 / NCYC 3082</strain>
    </source>
</reference>
<dbReference type="InterPro" id="IPR036300">
    <property type="entry name" value="MIR_dom_sf"/>
</dbReference>
<dbReference type="Gene3D" id="2.80.10.50">
    <property type="match status" value="1"/>
</dbReference>
<dbReference type="GO" id="GO:0097585">
    <property type="term" value="C:dolichyl-phosphate-mannose-protein mannosyltransferase Pmt5p-Pmt3p dimer complex"/>
    <property type="evidence" value="ECO:0007669"/>
    <property type="project" value="EnsemblFungi"/>
</dbReference>
<sequence length="849" mass="95272">MAGIKDKKSSKKASVTAAEKQLPPVEVEVKRGPQRPYIVSGTSDEIVQERVSTSLVDKLCVAGLICVGAGVRFQKLEWPTAPVYHEREIATAIEKYANKEFFVAMVPPFINLMYSVVAKFAGYDGTFPIIEGDLLDKNGPYVALRFFSSFLGLFTSVLLFATLRLSGIKSLVAAAVSGAFIFENGHTTVSRLFLEDSPIAFLVAVCVFLFKKSELYDTGSCKSYSFFVGSLVAAGCLVGSKWSGAFIIGWIFLMLAWKFILRIGDLTKPVVGSIKHTFVKGFLLLVVPFVVYMAVFFVHFQYTTVASHDSNILSAAYRNSLTNSNMVNDVKGLVLVGSRISLRHVNTYGGYLHSHQMYYPKGSNQRQISLYPFIDENNDWTIELYDHPNEVLDGLTKVIDGTKIRLRHPSQCRLHSHDHKPPISEHSDWQKEVSCYGYAGFDGDANDDWIVEIDKKASKKGPAQHEITAIDTRFRLKHAMTGCYLFSHNVKLADIGMDQQEVTCASSGIDSLTLWYVEENENDDLPFDTPRVSYSPISFWAKFKETHEKMKFAIRVLELPHSHISSPLSWPFMLTGNELYSVNYENVYFLGNAIMWWSSTLFIVVFGVVCASELIAWQLGKSILQDSYLIRFHLESVEDLLGYATFMTPLILLGGNHYINEYLPGYYFAILALAQGLDAIVNFLFRKNKPVGYAIVASFMIANVYFFNNRKDIIYAGLGNSDACYKTQWLSSWDYNCDSYYLTYDDYKATRTQNRLTDDSTSLTFIFPESTVLGEFDQEPPVVQHDEDGESNGLNGDEDGESNGLNGDEDVDIMERSNVVYVDENGNKIAPEVVKSMVEEEGAILNKGE</sequence>
<dbReference type="GO" id="GO:0097584">
    <property type="term" value="C:dolichyl-phosphate-mannose-protein mannosyltransferase Pmt5p-Pmt2p dimer complex"/>
    <property type="evidence" value="ECO:0007669"/>
    <property type="project" value="EnsemblFungi"/>
</dbReference>
<dbReference type="PANTHER" id="PTHR10050:SF50">
    <property type="entry name" value="DOLICHYL-PHOSPHATE-MANNOSE--PROTEIN MANNOSYLTRANSFERASE 1-RELATED"/>
    <property type="match status" value="1"/>
</dbReference>
<evidence type="ECO:0000256" key="11">
    <source>
        <dbReference type="ARBA" id="ARBA00023136"/>
    </source>
</evidence>
<evidence type="ECO:0000256" key="3">
    <source>
        <dbReference type="ARBA" id="ARBA00007222"/>
    </source>
</evidence>
<comment type="catalytic activity">
    <reaction evidence="13 15">
        <text>a di-trans,poly-cis-dolichyl beta-D-mannosyl phosphate + L-threonyl-[protein] = 3-O-(alpha-D-mannosyl)-L-threonyl-[protein] + a di-trans,poly-cis-dolichyl phosphate + H(+)</text>
        <dbReference type="Rhea" id="RHEA:53396"/>
        <dbReference type="Rhea" id="RHEA-COMP:11060"/>
        <dbReference type="Rhea" id="RHEA-COMP:13547"/>
        <dbReference type="Rhea" id="RHEA-COMP:19498"/>
        <dbReference type="Rhea" id="RHEA-COMP:19501"/>
        <dbReference type="ChEBI" id="CHEBI:15378"/>
        <dbReference type="ChEBI" id="CHEBI:30013"/>
        <dbReference type="ChEBI" id="CHEBI:57683"/>
        <dbReference type="ChEBI" id="CHEBI:58211"/>
        <dbReference type="ChEBI" id="CHEBI:137323"/>
        <dbReference type="EC" id="2.4.1.109"/>
    </reaction>
</comment>
<organism evidence="18 19">
    <name type="scientific">Huiozyma naganishii (strain ATCC MYA-139 / BCRC 22969 / CBS 8797 / KCTC 17520 / NBRC 10181 / NCYC 3082 / Yp74L-3)</name>
    <name type="common">Yeast</name>
    <name type="synonym">Kazachstania naganishii</name>
    <dbReference type="NCBI Taxonomy" id="1071383"/>
    <lineage>
        <taxon>Eukaryota</taxon>
        <taxon>Fungi</taxon>
        <taxon>Dikarya</taxon>
        <taxon>Ascomycota</taxon>
        <taxon>Saccharomycotina</taxon>
        <taxon>Saccharomycetes</taxon>
        <taxon>Saccharomycetales</taxon>
        <taxon>Saccharomycetaceae</taxon>
        <taxon>Huiozyma</taxon>
    </lineage>
</organism>
<dbReference type="EC" id="2.4.1.109" evidence="4 15"/>
<dbReference type="SUPFAM" id="SSF82109">
    <property type="entry name" value="MIR domain"/>
    <property type="match status" value="1"/>
</dbReference>
<dbReference type="RefSeq" id="XP_022462483.1">
    <property type="nucleotide sequence ID" value="XM_022610074.1"/>
</dbReference>
<keyword evidence="10 15" id="KW-1133">Transmembrane helix</keyword>
<evidence type="ECO:0000256" key="2">
    <source>
        <dbReference type="ARBA" id="ARBA00004922"/>
    </source>
</evidence>
<keyword evidence="19" id="KW-1185">Reference proteome</keyword>
<evidence type="ECO:0000256" key="1">
    <source>
        <dbReference type="ARBA" id="ARBA00004477"/>
    </source>
</evidence>
<dbReference type="OMA" id="DENNWWR"/>
<dbReference type="KEGG" id="kng:KNAG_0A05740"/>
<feature type="transmembrane region" description="Helical" evidence="15">
    <location>
        <begin position="640"/>
        <end position="659"/>
    </location>
</feature>
<dbReference type="InterPro" id="IPR027005">
    <property type="entry name" value="PMT-like"/>
</dbReference>
<keyword evidence="7 15" id="KW-0812">Transmembrane</keyword>
<feature type="transmembrane region" description="Helical" evidence="15">
    <location>
        <begin position="282"/>
        <end position="302"/>
    </location>
</feature>
<dbReference type="PROSITE" id="PS50919">
    <property type="entry name" value="MIR"/>
    <property type="match status" value="3"/>
</dbReference>